<protein>
    <submittedName>
        <fullName evidence="1">Uncharacterized protein</fullName>
    </submittedName>
</protein>
<keyword evidence="2" id="KW-1185">Reference proteome</keyword>
<proteinExistence type="predicted"/>
<dbReference type="AlphaFoldDB" id="A0A4Y2N2Y5"/>
<dbReference type="OrthoDB" id="6432034at2759"/>
<evidence type="ECO:0000313" key="1">
    <source>
        <dbReference type="EMBL" id="GBN32537.1"/>
    </source>
</evidence>
<dbReference type="EMBL" id="BGPR01008251">
    <property type="protein sequence ID" value="GBN32537.1"/>
    <property type="molecule type" value="Genomic_DNA"/>
</dbReference>
<reference evidence="1 2" key="1">
    <citation type="journal article" date="2019" name="Sci. Rep.">
        <title>Orb-weaving spider Araneus ventricosus genome elucidates the spidroin gene catalogue.</title>
        <authorList>
            <person name="Kono N."/>
            <person name="Nakamura H."/>
            <person name="Ohtoshi R."/>
            <person name="Moran D.A.P."/>
            <person name="Shinohara A."/>
            <person name="Yoshida Y."/>
            <person name="Fujiwara M."/>
            <person name="Mori M."/>
            <person name="Tomita M."/>
            <person name="Arakawa K."/>
        </authorList>
    </citation>
    <scope>NUCLEOTIDE SEQUENCE [LARGE SCALE GENOMIC DNA]</scope>
</reference>
<comment type="caution">
    <text evidence="1">The sequence shown here is derived from an EMBL/GenBank/DDBJ whole genome shotgun (WGS) entry which is preliminary data.</text>
</comment>
<gene>
    <name evidence="1" type="ORF">AVEN_113281_1</name>
</gene>
<sequence length="117" mass="13458">MMMKEGGREFNCSEISNNVLHSRLHKILWVAVSSTVGLRVERRHHLQSVCLQDVVLMDQTNESHLVLSLVCKVHDDIQHEVLLWMGQQPKEFYAVGIGALMKRWDKCINIGGDYVEK</sequence>
<name>A0A4Y2N2Y5_ARAVE</name>
<organism evidence="1 2">
    <name type="scientific">Araneus ventricosus</name>
    <name type="common">Orbweaver spider</name>
    <name type="synonym">Epeira ventricosa</name>
    <dbReference type="NCBI Taxonomy" id="182803"/>
    <lineage>
        <taxon>Eukaryota</taxon>
        <taxon>Metazoa</taxon>
        <taxon>Ecdysozoa</taxon>
        <taxon>Arthropoda</taxon>
        <taxon>Chelicerata</taxon>
        <taxon>Arachnida</taxon>
        <taxon>Araneae</taxon>
        <taxon>Araneomorphae</taxon>
        <taxon>Entelegynae</taxon>
        <taxon>Araneoidea</taxon>
        <taxon>Araneidae</taxon>
        <taxon>Araneus</taxon>
    </lineage>
</organism>
<dbReference type="Proteomes" id="UP000499080">
    <property type="component" value="Unassembled WGS sequence"/>
</dbReference>
<accession>A0A4Y2N2Y5</accession>
<evidence type="ECO:0000313" key="2">
    <source>
        <dbReference type="Proteomes" id="UP000499080"/>
    </source>
</evidence>